<protein>
    <submittedName>
        <fullName evidence="6">LysR family transcriptional regulator</fullName>
    </submittedName>
</protein>
<evidence type="ECO:0000313" key="7">
    <source>
        <dbReference type="Proteomes" id="UP001501787"/>
    </source>
</evidence>
<evidence type="ECO:0000313" key="6">
    <source>
        <dbReference type="EMBL" id="GAA0314802.1"/>
    </source>
</evidence>
<evidence type="ECO:0000259" key="5">
    <source>
        <dbReference type="PROSITE" id="PS50931"/>
    </source>
</evidence>
<dbReference type="EMBL" id="BAAAFR010000001">
    <property type="protein sequence ID" value="GAA0314802.1"/>
    <property type="molecule type" value="Genomic_DNA"/>
</dbReference>
<dbReference type="Pfam" id="PF00126">
    <property type="entry name" value="HTH_1"/>
    <property type="match status" value="1"/>
</dbReference>
<evidence type="ECO:0000256" key="2">
    <source>
        <dbReference type="ARBA" id="ARBA00023015"/>
    </source>
</evidence>
<organism evidence="6 7">
    <name type="scientific">Psychrobacter aestuarii</name>
    <dbReference type="NCBI Taxonomy" id="556327"/>
    <lineage>
        <taxon>Bacteria</taxon>
        <taxon>Pseudomonadati</taxon>
        <taxon>Pseudomonadota</taxon>
        <taxon>Gammaproteobacteria</taxon>
        <taxon>Moraxellales</taxon>
        <taxon>Moraxellaceae</taxon>
        <taxon>Psychrobacter</taxon>
    </lineage>
</organism>
<dbReference type="InterPro" id="IPR000847">
    <property type="entry name" value="LysR_HTH_N"/>
</dbReference>
<dbReference type="InterPro" id="IPR036390">
    <property type="entry name" value="WH_DNA-bd_sf"/>
</dbReference>
<dbReference type="RefSeq" id="WP_201503526.1">
    <property type="nucleotide sequence ID" value="NZ_BAAAFR010000001.1"/>
</dbReference>
<gene>
    <name evidence="6" type="ORF">GCM10009129_10110</name>
</gene>
<dbReference type="PANTHER" id="PTHR30419:SF28">
    <property type="entry name" value="HTH-TYPE TRANSCRIPTIONAL REGULATOR BSDA"/>
    <property type="match status" value="1"/>
</dbReference>
<dbReference type="InterPro" id="IPR005119">
    <property type="entry name" value="LysR_subst-bd"/>
</dbReference>
<comment type="similarity">
    <text evidence="1">Belongs to the LysR transcriptional regulatory family.</text>
</comment>
<keyword evidence="2" id="KW-0805">Transcription regulation</keyword>
<name>A0ABP3FCK1_9GAMM</name>
<dbReference type="Pfam" id="PF03466">
    <property type="entry name" value="LysR_substrate"/>
    <property type="match status" value="1"/>
</dbReference>
<dbReference type="SUPFAM" id="SSF53850">
    <property type="entry name" value="Periplasmic binding protein-like II"/>
    <property type="match status" value="1"/>
</dbReference>
<evidence type="ECO:0000256" key="4">
    <source>
        <dbReference type="ARBA" id="ARBA00023163"/>
    </source>
</evidence>
<dbReference type="Proteomes" id="UP001501787">
    <property type="component" value="Unassembled WGS sequence"/>
</dbReference>
<dbReference type="PANTHER" id="PTHR30419">
    <property type="entry name" value="HTH-TYPE TRANSCRIPTIONAL REGULATOR YBHD"/>
    <property type="match status" value="1"/>
</dbReference>
<dbReference type="InterPro" id="IPR036388">
    <property type="entry name" value="WH-like_DNA-bd_sf"/>
</dbReference>
<dbReference type="InterPro" id="IPR050950">
    <property type="entry name" value="HTH-type_LysR_regulators"/>
</dbReference>
<accession>A0ABP3FCK1</accession>
<feature type="domain" description="HTH lysR-type" evidence="5">
    <location>
        <begin position="5"/>
        <end position="63"/>
    </location>
</feature>
<evidence type="ECO:0000256" key="1">
    <source>
        <dbReference type="ARBA" id="ARBA00009437"/>
    </source>
</evidence>
<evidence type="ECO:0000256" key="3">
    <source>
        <dbReference type="ARBA" id="ARBA00023125"/>
    </source>
</evidence>
<sequence length="325" mass="36362">MLSRITLRQMEYFVTTAESGSIIIAAEKIHISSPSISAAIAHMEEELHVQLFIRQHAKGLLLTEIGEQVKEACKVILAQSSDLYSMSADFTGVMRGKLKVGCFSAFAPHIYADIIHGFSSLYKQVDLEAVIDDHHNLLQGLMNNTLDLALLYDLHIDENLINFTPLADLPPYVLLAETHPLAKSKAITLEELTEYPMILLDMPYSNEYFLSLFRNKNLQPNIIDTCKYVDVIRSMVGNNIGYTILNVRPKSNYSNDGKKLVMVRIAGDTRPMKIGIAAPKNARLTNVQQAFSSRCQAFISNQYIPGMSVSYFAEAHMKSPNDKES</sequence>
<keyword evidence="7" id="KW-1185">Reference proteome</keyword>
<keyword evidence="3" id="KW-0238">DNA-binding</keyword>
<dbReference type="Gene3D" id="3.40.190.10">
    <property type="entry name" value="Periplasmic binding protein-like II"/>
    <property type="match status" value="2"/>
</dbReference>
<dbReference type="PROSITE" id="PS50931">
    <property type="entry name" value="HTH_LYSR"/>
    <property type="match status" value="1"/>
</dbReference>
<dbReference type="Gene3D" id="1.10.10.10">
    <property type="entry name" value="Winged helix-like DNA-binding domain superfamily/Winged helix DNA-binding domain"/>
    <property type="match status" value="1"/>
</dbReference>
<reference evidence="7" key="1">
    <citation type="journal article" date="2019" name="Int. J. Syst. Evol. Microbiol.">
        <title>The Global Catalogue of Microorganisms (GCM) 10K type strain sequencing project: providing services to taxonomists for standard genome sequencing and annotation.</title>
        <authorList>
            <consortium name="The Broad Institute Genomics Platform"/>
            <consortium name="The Broad Institute Genome Sequencing Center for Infectious Disease"/>
            <person name="Wu L."/>
            <person name="Ma J."/>
        </authorList>
    </citation>
    <scope>NUCLEOTIDE SEQUENCE [LARGE SCALE GENOMIC DNA]</scope>
    <source>
        <strain evidence="7">JCM 16343</strain>
    </source>
</reference>
<comment type="caution">
    <text evidence="6">The sequence shown here is derived from an EMBL/GenBank/DDBJ whole genome shotgun (WGS) entry which is preliminary data.</text>
</comment>
<dbReference type="SUPFAM" id="SSF46785">
    <property type="entry name" value="Winged helix' DNA-binding domain"/>
    <property type="match status" value="1"/>
</dbReference>
<proteinExistence type="inferred from homology"/>
<keyword evidence="4" id="KW-0804">Transcription</keyword>